<evidence type="ECO:0000313" key="1">
    <source>
        <dbReference type="EMBL" id="CAB4774038.1"/>
    </source>
</evidence>
<gene>
    <name evidence="1" type="ORF">UFOPK2918_00456</name>
</gene>
<name>A0A6J6VT89_9ZZZZ</name>
<reference evidence="1" key="1">
    <citation type="submission" date="2020-05" db="EMBL/GenBank/DDBJ databases">
        <authorList>
            <person name="Chiriac C."/>
            <person name="Salcher M."/>
            <person name="Ghai R."/>
            <person name="Kavagutti S V."/>
        </authorList>
    </citation>
    <scope>NUCLEOTIDE SEQUENCE</scope>
</reference>
<dbReference type="EMBL" id="CAEZZT010000021">
    <property type="protein sequence ID" value="CAB4774038.1"/>
    <property type="molecule type" value="Genomic_DNA"/>
</dbReference>
<accession>A0A6J6VT89</accession>
<dbReference type="AlphaFoldDB" id="A0A6J6VT89"/>
<proteinExistence type="predicted"/>
<organism evidence="1">
    <name type="scientific">freshwater metagenome</name>
    <dbReference type="NCBI Taxonomy" id="449393"/>
    <lineage>
        <taxon>unclassified sequences</taxon>
        <taxon>metagenomes</taxon>
        <taxon>ecological metagenomes</taxon>
    </lineage>
</organism>
<protein>
    <submittedName>
        <fullName evidence="1">Unannotated protein</fullName>
    </submittedName>
</protein>
<sequence>MKLRSLLFVLIASFIIGGAAPVYAEDAVPTRAEEVAVLQVKYAAMFDTQYARFLALKPKLVNDASSSSILKSAIIDFLEVRSMIEKNLVDPNTEVASTKAYASEEFGEFEVTLGKLEYAALKNKLITCVKGKKIKKIAALKPVCPKGYTKKK</sequence>